<feature type="active site" evidence="7">
    <location>
        <position position="116"/>
    </location>
</feature>
<evidence type="ECO:0000256" key="7">
    <source>
        <dbReference type="PIRSR" id="PIRSR633697-1"/>
    </source>
</evidence>
<dbReference type="Gramene" id="ERM94495">
    <property type="protein sequence ID" value="ERM94495"/>
    <property type="gene ID" value="AMTR_s00010p00262550"/>
</dbReference>
<dbReference type="STRING" id="13333.W1NH47"/>
<dbReference type="HOGENOM" id="CLU_069912_2_1_1"/>
<keyword evidence="4" id="KW-0378">Hydrolase</keyword>
<dbReference type="CDD" id="cd01061">
    <property type="entry name" value="RNase_T2_euk"/>
    <property type="match status" value="1"/>
</dbReference>
<evidence type="ECO:0000313" key="10">
    <source>
        <dbReference type="EMBL" id="ERM94495.1"/>
    </source>
</evidence>
<dbReference type="GO" id="GO:0003723">
    <property type="term" value="F:RNA binding"/>
    <property type="evidence" value="ECO:0007669"/>
    <property type="project" value="InterPro"/>
</dbReference>
<dbReference type="EMBL" id="KI397513">
    <property type="protein sequence ID" value="ERM94495.1"/>
    <property type="molecule type" value="Genomic_DNA"/>
</dbReference>
<dbReference type="GO" id="GO:0004521">
    <property type="term" value="F:RNA endonuclease activity"/>
    <property type="evidence" value="ECO:0000318"/>
    <property type="project" value="GO_Central"/>
</dbReference>
<dbReference type="InterPro" id="IPR033697">
    <property type="entry name" value="Ribonuclease_T2_eukaryotic"/>
</dbReference>
<feature type="active site" evidence="7">
    <location>
        <position position="58"/>
    </location>
</feature>
<evidence type="ECO:0000256" key="8">
    <source>
        <dbReference type="RuleBase" id="RU004328"/>
    </source>
</evidence>
<gene>
    <name evidence="10" type="ORF">AMTR_s00010p00262550</name>
</gene>
<dbReference type="GO" id="GO:0005576">
    <property type="term" value="C:extracellular region"/>
    <property type="evidence" value="ECO:0000318"/>
    <property type="project" value="GO_Central"/>
</dbReference>
<keyword evidence="6" id="KW-0456">Lyase</keyword>
<evidence type="ECO:0000313" key="11">
    <source>
        <dbReference type="Proteomes" id="UP000017836"/>
    </source>
</evidence>
<organism evidence="10 11">
    <name type="scientific">Amborella trichopoda</name>
    <dbReference type="NCBI Taxonomy" id="13333"/>
    <lineage>
        <taxon>Eukaryota</taxon>
        <taxon>Viridiplantae</taxon>
        <taxon>Streptophyta</taxon>
        <taxon>Embryophyta</taxon>
        <taxon>Tracheophyta</taxon>
        <taxon>Spermatophyta</taxon>
        <taxon>Magnoliopsida</taxon>
        <taxon>Amborellales</taxon>
        <taxon>Amborellaceae</taxon>
        <taxon>Amborella</taxon>
    </lineage>
</organism>
<dbReference type="OMA" id="TNCHIGS"/>
<dbReference type="InterPro" id="IPR001568">
    <property type="entry name" value="RNase_T2-like"/>
</dbReference>
<keyword evidence="2" id="KW-0540">Nuclease</keyword>
<protein>
    <submittedName>
        <fullName evidence="10">Uncharacterized protein</fullName>
    </submittedName>
</protein>
<dbReference type="eggNOG" id="KOG1642">
    <property type="taxonomic scope" value="Eukaryota"/>
</dbReference>
<dbReference type="GO" id="GO:0016787">
    <property type="term" value="F:hydrolase activity"/>
    <property type="evidence" value="ECO:0007669"/>
    <property type="project" value="UniProtKB-KW"/>
</dbReference>
<evidence type="ECO:0000256" key="2">
    <source>
        <dbReference type="ARBA" id="ARBA00022722"/>
    </source>
</evidence>
<keyword evidence="9" id="KW-0732">Signal</keyword>
<proteinExistence type="inferred from homology"/>
<dbReference type="PANTHER" id="PTHR11240:SF75">
    <property type="entry name" value="RIBONUCLEASE 3"/>
    <property type="match status" value="1"/>
</dbReference>
<dbReference type="AlphaFoldDB" id="W1NH47"/>
<evidence type="ECO:0000256" key="4">
    <source>
        <dbReference type="ARBA" id="ARBA00022801"/>
    </source>
</evidence>
<keyword evidence="5" id="KW-1015">Disulfide bond</keyword>
<dbReference type="PROSITE" id="PS00530">
    <property type="entry name" value="RNASE_T2_1"/>
    <property type="match status" value="1"/>
</dbReference>
<feature type="active site" evidence="7">
    <location>
        <position position="112"/>
    </location>
</feature>
<dbReference type="Pfam" id="PF00445">
    <property type="entry name" value="Ribonuclease_T2"/>
    <property type="match status" value="1"/>
</dbReference>
<dbReference type="InterPro" id="IPR033130">
    <property type="entry name" value="RNase_T2_His_AS_2"/>
</dbReference>
<accession>W1NH47</accession>
<reference evidence="11" key="1">
    <citation type="journal article" date="2013" name="Science">
        <title>The Amborella genome and the evolution of flowering plants.</title>
        <authorList>
            <consortium name="Amborella Genome Project"/>
        </authorList>
    </citation>
    <scope>NUCLEOTIDE SEQUENCE [LARGE SCALE GENOMIC DNA]</scope>
</reference>
<name>W1NH47_AMBTC</name>
<evidence type="ECO:0000256" key="9">
    <source>
        <dbReference type="SAM" id="SignalP"/>
    </source>
</evidence>
<keyword evidence="11" id="KW-1185">Reference proteome</keyword>
<dbReference type="Gene3D" id="3.90.730.10">
    <property type="entry name" value="Ribonuclease T2-like"/>
    <property type="match status" value="1"/>
</dbReference>
<dbReference type="Proteomes" id="UP000017836">
    <property type="component" value="Unassembled WGS sequence"/>
</dbReference>
<feature type="signal peptide" evidence="9">
    <location>
        <begin position="1"/>
        <end position="20"/>
    </location>
</feature>
<dbReference type="FunFam" id="3.90.730.10:FF:000003">
    <property type="entry name" value="Ribonuclease 3"/>
    <property type="match status" value="1"/>
</dbReference>
<dbReference type="GO" id="GO:0006401">
    <property type="term" value="P:RNA catabolic process"/>
    <property type="evidence" value="ECO:0000318"/>
    <property type="project" value="GO_Central"/>
</dbReference>
<evidence type="ECO:0000256" key="6">
    <source>
        <dbReference type="ARBA" id="ARBA00023239"/>
    </source>
</evidence>
<feature type="chain" id="PRO_5004806549" evidence="9">
    <location>
        <begin position="21"/>
        <end position="228"/>
    </location>
</feature>
<dbReference type="PROSITE" id="PS00531">
    <property type="entry name" value="RNASE_T2_2"/>
    <property type="match status" value="1"/>
</dbReference>
<dbReference type="GO" id="GO:0033897">
    <property type="term" value="F:ribonuclease T2 activity"/>
    <property type="evidence" value="ECO:0007669"/>
    <property type="project" value="InterPro"/>
</dbReference>
<keyword evidence="3" id="KW-0255">Endonuclease</keyword>
<sequence length="228" mass="25134">MAGPPKVIFLIPLLLCLCVAQDFDFFYFVQQWPGSYCDTKASCCYPTTGKPAANFSIHGLWPNYNDGSYPSNCDPDSQFQPSEVSDLIGRMRKDWPTLACPSGNGVKFWTHEWVKHGTCSESVLDQHQYFESALKLKGKVNLVQALQDAGIYPDGSTYSLNSITEAIRAATGHTPGIECNRDESRNPQLYQIYMCVDTSGSSIIECPKLPRGGCSSQVEFPSFGSESA</sequence>
<dbReference type="InterPro" id="IPR018188">
    <property type="entry name" value="RNase_T2_His_AS_1"/>
</dbReference>
<dbReference type="PANTHER" id="PTHR11240">
    <property type="entry name" value="RIBONUCLEASE T2"/>
    <property type="match status" value="1"/>
</dbReference>
<evidence type="ECO:0000256" key="1">
    <source>
        <dbReference type="ARBA" id="ARBA00007469"/>
    </source>
</evidence>
<evidence type="ECO:0000256" key="3">
    <source>
        <dbReference type="ARBA" id="ARBA00022759"/>
    </source>
</evidence>
<dbReference type="InterPro" id="IPR036430">
    <property type="entry name" value="RNase_T2-like_sf"/>
</dbReference>
<dbReference type="SUPFAM" id="SSF55895">
    <property type="entry name" value="Ribonuclease Rh-like"/>
    <property type="match status" value="1"/>
</dbReference>
<evidence type="ECO:0000256" key="5">
    <source>
        <dbReference type="ARBA" id="ARBA00023157"/>
    </source>
</evidence>
<comment type="similarity">
    <text evidence="1 8">Belongs to the RNase T2 family.</text>
</comment>